<protein>
    <submittedName>
        <fullName evidence="2">Uncharacterized protein</fullName>
    </submittedName>
</protein>
<sequence length="104" mass="11399">MQDNKLYRPPAGSLLGGSSLVRTPQQTSFLRRFVITLLWAIPLFITVLFYFYPVSDWPGMALGSILLALVAALVAMFIPTRFKIVYVTSGILVALGIALLTASH</sequence>
<proteinExistence type="predicted"/>
<evidence type="ECO:0000256" key="1">
    <source>
        <dbReference type="SAM" id="Phobius"/>
    </source>
</evidence>
<gene>
    <name evidence="2" type="ORF">MNBD_GAMMA21-2577</name>
</gene>
<accession>A0A3B0ZX21</accession>
<name>A0A3B0ZX21_9ZZZZ</name>
<evidence type="ECO:0000313" key="2">
    <source>
        <dbReference type="EMBL" id="VAW98078.1"/>
    </source>
</evidence>
<reference evidence="2" key="1">
    <citation type="submission" date="2018-06" db="EMBL/GenBank/DDBJ databases">
        <authorList>
            <person name="Zhirakovskaya E."/>
        </authorList>
    </citation>
    <scope>NUCLEOTIDE SEQUENCE</scope>
</reference>
<feature type="transmembrane region" description="Helical" evidence="1">
    <location>
        <begin position="29"/>
        <end position="51"/>
    </location>
</feature>
<feature type="transmembrane region" description="Helical" evidence="1">
    <location>
        <begin position="57"/>
        <end position="77"/>
    </location>
</feature>
<organism evidence="2">
    <name type="scientific">hydrothermal vent metagenome</name>
    <dbReference type="NCBI Taxonomy" id="652676"/>
    <lineage>
        <taxon>unclassified sequences</taxon>
        <taxon>metagenomes</taxon>
        <taxon>ecological metagenomes</taxon>
    </lineage>
</organism>
<feature type="transmembrane region" description="Helical" evidence="1">
    <location>
        <begin position="84"/>
        <end position="102"/>
    </location>
</feature>
<keyword evidence="1" id="KW-0812">Transmembrane</keyword>
<keyword evidence="1" id="KW-0472">Membrane</keyword>
<dbReference type="AlphaFoldDB" id="A0A3B0ZX21"/>
<keyword evidence="1" id="KW-1133">Transmembrane helix</keyword>
<dbReference type="EMBL" id="UOFR01000057">
    <property type="protein sequence ID" value="VAW98078.1"/>
    <property type="molecule type" value="Genomic_DNA"/>
</dbReference>